<dbReference type="OrthoDB" id="978376at2759"/>
<evidence type="ECO:0000256" key="1">
    <source>
        <dbReference type="ARBA" id="ARBA00004167"/>
    </source>
</evidence>
<evidence type="ECO:0000313" key="8">
    <source>
        <dbReference type="EMBL" id="OMO80252.1"/>
    </source>
</evidence>
<dbReference type="PANTHER" id="PTHR33138">
    <property type="entry name" value="OS01G0690200 PROTEIN"/>
    <property type="match status" value="1"/>
</dbReference>
<evidence type="ECO:0000259" key="7">
    <source>
        <dbReference type="Pfam" id="PF13947"/>
    </source>
</evidence>
<gene>
    <name evidence="8" type="ORF">CCACVL1_13092</name>
</gene>
<keyword evidence="2" id="KW-0812">Transmembrane</keyword>
<protein>
    <recommendedName>
        <fullName evidence="7">Wall-associated receptor kinase galacturonan-binding domain-containing protein</fullName>
    </recommendedName>
</protein>
<dbReference type="Pfam" id="PF13947">
    <property type="entry name" value="GUB_WAK_bind"/>
    <property type="match status" value="1"/>
</dbReference>
<sequence>MKSRRFPCSLFSLQVLFVSHVILGIPLSLSNPGLDMFVSTCRDSKFECGGISLGYPFSGEGITPGCGHRGLELSCDGGATMLEIEGVRYKVLHFSPVNRTLKIARQDLENSLCNPEPEGSIFDSTLFNITSLIPGYANVTLLYDCPFSTGSYGVLNCNMKGTFTRTCRSSSKE</sequence>
<evidence type="ECO:0000256" key="3">
    <source>
        <dbReference type="ARBA" id="ARBA00022729"/>
    </source>
</evidence>
<dbReference type="AlphaFoldDB" id="A0A1R3ICB9"/>
<keyword evidence="3 6" id="KW-0732">Signal</keyword>
<accession>A0A1R3ICB9</accession>
<evidence type="ECO:0000256" key="2">
    <source>
        <dbReference type="ARBA" id="ARBA00022692"/>
    </source>
</evidence>
<proteinExistence type="predicted"/>
<evidence type="ECO:0000256" key="5">
    <source>
        <dbReference type="ARBA" id="ARBA00023136"/>
    </source>
</evidence>
<dbReference type="Gramene" id="OMO80252">
    <property type="protein sequence ID" value="OMO80252"/>
    <property type="gene ID" value="CCACVL1_13092"/>
</dbReference>
<evidence type="ECO:0000256" key="4">
    <source>
        <dbReference type="ARBA" id="ARBA00022989"/>
    </source>
</evidence>
<dbReference type="Proteomes" id="UP000188268">
    <property type="component" value="Unassembled WGS sequence"/>
</dbReference>
<feature type="domain" description="Wall-associated receptor kinase galacturonan-binding" evidence="7">
    <location>
        <begin position="41"/>
        <end position="105"/>
    </location>
</feature>
<keyword evidence="9" id="KW-1185">Reference proteome</keyword>
<comment type="subcellular location">
    <subcellularLocation>
        <location evidence="1">Membrane</location>
        <topology evidence="1">Single-pass membrane protein</topology>
    </subcellularLocation>
</comment>
<evidence type="ECO:0000256" key="6">
    <source>
        <dbReference type="SAM" id="SignalP"/>
    </source>
</evidence>
<dbReference type="InterPro" id="IPR025287">
    <property type="entry name" value="WAK_GUB"/>
</dbReference>
<keyword evidence="5" id="KW-0472">Membrane</keyword>
<dbReference type="OMA" id="LHCEESI"/>
<evidence type="ECO:0000313" key="9">
    <source>
        <dbReference type="Proteomes" id="UP000188268"/>
    </source>
</evidence>
<dbReference type="STRING" id="210143.A0A1R3ICB9"/>
<keyword evidence="4" id="KW-1133">Transmembrane helix</keyword>
<name>A0A1R3ICB9_COCAP</name>
<dbReference type="PANTHER" id="PTHR33138:SF11">
    <property type="entry name" value="KINASE-LIKE PROTEIN"/>
    <property type="match status" value="1"/>
</dbReference>
<dbReference type="GO" id="GO:0030247">
    <property type="term" value="F:polysaccharide binding"/>
    <property type="evidence" value="ECO:0007669"/>
    <property type="project" value="InterPro"/>
</dbReference>
<feature type="signal peptide" evidence="6">
    <location>
        <begin position="1"/>
        <end position="24"/>
    </location>
</feature>
<dbReference type="EMBL" id="AWWV01010316">
    <property type="protein sequence ID" value="OMO80252.1"/>
    <property type="molecule type" value="Genomic_DNA"/>
</dbReference>
<comment type="caution">
    <text evidence="8">The sequence shown here is derived from an EMBL/GenBank/DDBJ whole genome shotgun (WGS) entry which is preliminary data.</text>
</comment>
<reference evidence="8 9" key="1">
    <citation type="submission" date="2013-09" db="EMBL/GenBank/DDBJ databases">
        <title>Corchorus capsularis genome sequencing.</title>
        <authorList>
            <person name="Alam M."/>
            <person name="Haque M.S."/>
            <person name="Islam M.S."/>
            <person name="Emdad E.M."/>
            <person name="Islam M.M."/>
            <person name="Ahmed B."/>
            <person name="Halim A."/>
            <person name="Hossen Q.M.M."/>
            <person name="Hossain M.Z."/>
            <person name="Ahmed R."/>
            <person name="Khan M.M."/>
            <person name="Islam R."/>
            <person name="Rashid M.M."/>
            <person name="Khan S.A."/>
            <person name="Rahman M.S."/>
            <person name="Alam M."/>
        </authorList>
    </citation>
    <scope>NUCLEOTIDE SEQUENCE [LARGE SCALE GENOMIC DNA]</scope>
    <source>
        <strain evidence="9">cv. CVL-1</strain>
        <tissue evidence="8">Whole seedling</tissue>
    </source>
</reference>
<feature type="chain" id="PRO_5013385876" description="Wall-associated receptor kinase galacturonan-binding domain-containing protein" evidence="6">
    <location>
        <begin position="25"/>
        <end position="173"/>
    </location>
</feature>
<dbReference type="GO" id="GO:0016020">
    <property type="term" value="C:membrane"/>
    <property type="evidence" value="ECO:0007669"/>
    <property type="project" value="UniProtKB-SubCell"/>
</dbReference>
<organism evidence="8 9">
    <name type="scientific">Corchorus capsularis</name>
    <name type="common">Jute</name>
    <dbReference type="NCBI Taxonomy" id="210143"/>
    <lineage>
        <taxon>Eukaryota</taxon>
        <taxon>Viridiplantae</taxon>
        <taxon>Streptophyta</taxon>
        <taxon>Embryophyta</taxon>
        <taxon>Tracheophyta</taxon>
        <taxon>Spermatophyta</taxon>
        <taxon>Magnoliopsida</taxon>
        <taxon>eudicotyledons</taxon>
        <taxon>Gunneridae</taxon>
        <taxon>Pentapetalae</taxon>
        <taxon>rosids</taxon>
        <taxon>malvids</taxon>
        <taxon>Malvales</taxon>
        <taxon>Malvaceae</taxon>
        <taxon>Grewioideae</taxon>
        <taxon>Apeibeae</taxon>
        <taxon>Corchorus</taxon>
    </lineage>
</organism>